<evidence type="ECO:0000313" key="2">
    <source>
        <dbReference type="EMBL" id="KAG2187379.1"/>
    </source>
</evidence>
<feature type="region of interest" description="Disordered" evidence="1">
    <location>
        <begin position="1"/>
        <end position="135"/>
    </location>
</feature>
<protein>
    <submittedName>
        <fullName evidence="2">Uncharacterized protein</fullName>
    </submittedName>
</protein>
<feature type="compositionally biased region" description="Basic and acidic residues" evidence="1">
    <location>
        <begin position="314"/>
        <end position="368"/>
    </location>
</feature>
<feature type="compositionally biased region" description="Polar residues" evidence="1">
    <location>
        <begin position="73"/>
        <end position="82"/>
    </location>
</feature>
<evidence type="ECO:0000313" key="3">
    <source>
        <dbReference type="Proteomes" id="UP000612746"/>
    </source>
</evidence>
<feature type="compositionally biased region" description="Basic and acidic residues" evidence="1">
    <location>
        <begin position="1"/>
        <end position="17"/>
    </location>
</feature>
<dbReference type="InterPro" id="IPR028018">
    <property type="entry name" value="DUF4646"/>
</dbReference>
<organism evidence="2 3">
    <name type="scientific">Umbelopsis vinacea</name>
    <dbReference type="NCBI Taxonomy" id="44442"/>
    <lineage>
        <taxon>Eukaryota</taxon>
        <taxon>Fungi</taxon>
        <taxon>Fungi incertae sedis</taxon>
        <taxon>Mucoromycota</taxon>
        <taxon>Mucoromycotina</taxon>
        <taxon>Umbelopsidomycetes</taxon>
        <taxon>Umbelopsidales</taxon>
        <taxon>Umbelopsidaceae</taxon>
        <taxon>Umbelopsis</taxon>
    </lineage>
</organism>
<feature type="compositionally biased region" description="Low complexity" evidence="1">
    <location>
        <begin position="281"/>
        <end position="294"/>
    </location>
</feature>
<reference evidence="2" key="1">
    <citation type="submission" date="2020-12" db="EMBL/GenBank/DDBJ databases">
        <title>Metabolic potential, ecology and presence of endohyphal bacteria is reflected in genomic diversity of Mucoromycotina.</title>
        <authorList>
            <person name="Muszewska A."/>
            <person name="Okrasinska A."/>
            <person name="Steczkiewicz K."/>
            <person name="Drgas O."/>
            <person name="Orlowska M."/>
            <person name="Perlinska-Lenart U."/>
            <person name="Aleksandrzak-Piekarczyk T."/>
            <person name="Szatraj K."/>
            <person name="Zielenkiewicz U."/>
            <person name="Pilsyk S."/>
            <person name="Malc E."/>
            <person name="Mieczkowski P."/>
            <person name="Kruszewska J.S."/>
            <person name="Biernat P."/>
            <person name="Pawlowska J."/>
        </authorList>
    </citation>
    <scope>NUCLEOTIDE SEQUENCE</scope>
    <source>
        <strain evidence="2">WA0000051536</strain>
    </source>
</reference>
<evidence type="ECO:0000256" key="1">
    <source>
        <dbReference type="SAM" id="MobiDB-lite"/>
    </source>
</evidence>
<dbReference type="Pfam" id="PF15496">
    <property type="entry name" value="DUF4646"/>
    <property type="match status" value="1"/>
</dbReference>
<dbReference type="OrthoDB" id="5314275at2759"/>
<gene>
    <name evidence="2" type="ORF">INT44_005065</name>
</gene>
<keyword evidence="3" id="KW-1185">Reference proteome</keyword>
<name>A0A8H7Q6H1_9FUNG</name>
<dbReference type="AlphaFoldDB" id="A0A8H7Q6H1"/>
<feature type="region of interest" description="Disordered" evidence="1">
    <location>
        <begin position="272"/>
        <end position="379"/>
    </location>
</feature>
<proteinExistence type="predicted"/>
<dbReference type="Proteomes" id="UP000612746">
    <property type="component" value="Unassembled WGS sequence"/>
</dbReference>
<sequence length="379" mass="42729">MSEKNHPLGSHVSDHGYESIPPPPAYNASSSSYSDSATAPAMKSDSYHNNDAPPYEASRGYGQPRPNYYAPPQQYNDPSGQYTPPPQQYSAPPGQYTPPPQQYGGSPQVGRPYETSSAGFMGGKSKSNRKPLDPPPPCLSRPPQFFQRPLHFAAIKIPCTGSHLDSGFPLMYPGHVLHGHDVQELEWIRFLEDLSISGRLESGEKVKSHFLPMALGAGASGILISRAIQRRMKSGKANQVGSLVDIWNCYYFHLRGVNVTLMHGDRPLSGLQAPEVLKDNSSCSSSDSSSSSSSSDEESLRHFPSQYQQQQNMGDRKAIKKERRDWKREEKREQRNLKREEKRERRDVKKEERRARKQQRKEGKRKDIPYYLVVESRPM</sequence>
<accession>A0A8H7Q6H1</accession>
<comment type="caution">
    <text evidence="2">The sequence shown here is derived from an EMBL/GenBank/DDBJ whole genome shotgun (WGS) entry which is preliminary data.</text>
</comment>
<feature type="compositionally biased region" description="Low complexity" evidence="1">
    <location>
        <begin position="26"/>
        <end position="41"/>
    </location>
</feature>
<dbReference type="EMBL" id="JAEPRA010000003">
    <property type="protein sequence ID" value="KAG2187379.1"/>
    <property type="molecule type" value="Genomic_DNA"/>
</dbReference>